<proteinExistence type="predicted"/>
<feature type="non-terminal residue" evidence="1">
    <location>
        <position position="89"/>
    </location>
</feature>
<sequence length="89" mass="10040">MPILKSDKYINGYMCFSKNEDTVTDVYTDVHSDVFQDYLGLQFSSHKTQVHRFLLPILSGLEGRIFLDVGCGVGHMAQTLIEEGYDAYG</sequence>
<dbReference type="Gene3D" id="3.40.50.150">
    <property type="entry name" value="Vaccinia Virus protein VP39"/>
    <property type="match status" value="1"/>
</dbReference>
<dbReference type="AlphaFoldDB" id="A0A0F9HG63"/>
<accession>A0A0F9HG63</accession>
<comment type="caution">
    <text evidence="1">The sequence shown here is derived from an EMBL/GenBank/DDBJ whole genome shotgun (WGS) entry which is preliminary data.</text>
</comment>
<name>A0A0F9HG63_9ZZZZ</name>
<dbReference type="SUPFAM" id="SSF53335">
    <property type="entry name" value="S-adenosyl-L-methionine-dependent methyltransferases"/>
    <property type="match status" value="1"/>
</dbReference>
<reference evidence="1" key="1">
    <citation type="journal article" date="2015" name="Nature">
        <title>Complex archaea that bridge the gap between prokaryotes and eukaryotes.</title>
        <authorList>
            <person name="Spang A."/>
            <person name="Saw J.H."/>
            <person name="Jorgensen S.L."/>
            <person name="Zaremba-Niedzwiedzka K."/>
            <person name="Martijn J."/>
            <person name="Lind A.E."/>
            <person name="van Eijk R."/>
            <person name="Schleper C."/>
            <person name="Guy L."/>
            <person name="Ettema T.J."/>
        </authorList>
    </citation>
    <scope>NUCLEOTIDE SEQUENCE</scope>
</reference>
<dbReference type="InterPro" id="IPR029063">
    <property type="entry name" value="SAM-dependent_MTases_sf"/>
</dbReference>
<gene>
    <name evidence="1" type="ORF">LCGC14_1709650</name>
</gene>
<dbReference type="EMBL" id="LAZR01015228">
    <property type="protein sequence ID" value="KKM14092.1"/>
    <property type="molecule type" value="Genomic_DNA"/>
</dbReference>
<protein>
    <submittedName>
        <fullName evidence="1">Uncharacterized protein</fullName>
    </submittedName>
</protein>
<organism evidence="1">
    <name type="scientific">marine sediment metagenome</name>
    <dbReference type="NCBI Taxonomy" id="412755"/>
    <lineage>
        <taxon>unclassified sequences</taxon>
        <taxon>metagenomes</taxon>
        <taxon>ecological metagenomes</taxon>
    </lineage>
</organism>
<evidence type="ECO:0000313" key="1">
    <source>
        <dbReference type="EMBL" id="KKM14092.1"/>
    </source>
</evidence>